<gene>
    <name evidence="1" type="ORF">GGR89_000050</name>
</gene>
<dbReference type="RefSeq" id="WP_277600098.1">
    <property type="nucleotide sequence ID" value="NZ_BAAADY010000022.1"/>
</dbReference>
<evidence type="ECO:0000313" key="2">
    <source>
        <dbReference type="Proteomes" id="UP000531251"/>
    </source>
</evidence>
<evidence type="ECO:0000313" key="1">
    <source>
        <dbReference type="EMBL" id="NJB95758.1"/>
    </source>
</evidence>
<proteinExistence type="predicted"/>
<reference evidence="1 2" key="1">
    <citation type="submission" date="2020-03" db="EMBL/GenBank/DDBJ databases">
        <title>Genomic Encyclopedia of Type Strains, Phase IV (KMG-IV): sequencing the most valuable type-strain genomes for metagenomic binning, comparative biology and taxonomic classification.</title>
        <authorList>
            <person name="Goeker M."/>
        </authorList>
    </citation>
    <scope>NUCLEOTIDE SEQUENCE [LARGE SCALE GENOMIC DNA]</scope>
    <source>
        <strain evidence="1 2">DSM 7225</strain>
    </source>
</reference>
<protein>
    <submittedName>
        <fullName evidence="1">Uncharacterized protein</fullName>
    </submittedName>
</protein>
<dbReference type="EMBL" id="JAATJB010000001">
    <property type="protein sequence ID" value="NJB95758.1"/>
    <property type="molecule type" value="Genomic_DNA"/>
</dbReference>
<sequence>MNTSVETLPALDLDVAGPGGPRMRPTVIDPDVSIIIAILMPGPF</sequence>
<accession>A0A7X5XVM1</accession>
<keyword evidence="2" id="KW-1185">Reference proteome</keyword>
<organism evidence="1 2">
    <name type="scientific">Sphingomonas trueperi</name>
    <dbReference type="NCBI Taxonomy" id="53317"/>
    <lineage>
        <taxon>Bacteria</taxon>
        <taxon>Pseudomonadati</taxon>
        <taxon>Pseudomonadota</taxon>
        <taxon>Alphaproteobacteria</taxon>
        <taxon>Sphingomonadales</taxon>
        <taxon>Sphingomonadaceae</taxon>
        <taxon>Sphingomonas</taxon>
    </lineage>
</organism>
<comment type="caution">
    <text evidence="1">The sequence shown here is derived from an EMBL/GenBank/DDBJ whole genome shotgun (WGS) entry which is preliminary data.</text>
</comment>
<dbReference type="AlphaFoldDB" id="A0A7X5XVM1"/>
<dbReference type="Proteomes" id="UP000531251">
    <property type="component" value="Unassembled WGS sequence"/>
</dbReference>
<name>A0A7X5XVM1_9SPHN</name>